<dbReference type="GO" id="GO:0005737">
    <property type="term" value="C:cytoplasm"/>
    <property type="evidence" value="ECO:0007669"/>
    <property type="project" value="TreeGrafter"/>
</dbReference>
<dbReference type="InterPro" id="IPR003591">
    <property type="entry name" value="Leu-rich_rpt_typical-subtyp"/>
</dbReference>
<reference evidence="3" key="2">
    <citation type="submission" date="2025-09" db="UniProtKB">
        <authorList>
            <consortium name="Ensembl"/>
        </authorList>
    </citation>
    <scope>IDENTIFICATION</scope>
</reference>
<sequence>SSYIELGELKSLRSLDLSGNLLPYSSLTVISKIRSLTHLRFYDLNLDAFPLEICKHLHHLKLLGLSNNNLKCLPKEIVNFTKLQELYLKENRFEHFPLELCQLFIPDEISSLQNLSQFYLACNKLTMVPDSLSKCYKLSVLDLSTNKLHKLPRSLKQLTEMKEFSISGNALAGFPRPLRHWKSLTVIYLKNCGLKVLWAWLGGRDMAWWAWQRKDTAKNPFPPQPTNLLSSSILLCRATKEDPVDQLGLGRQRIDGGGASKRRYLPVVQTTQNFRYRFSRTGQNLLNTIFGIKVKVQNLTC</sequence>
<dbReference type="GeneTree" id="ENSGT00940000166506"/>
<name>A0A670Z5L1_PSETE</name>
<proteinExistence type="predicted"/>
<dbReference type="PANTHER" id="PTHR48051:SF1">
    <property type="entry name" value="RAS SUPPRESSOR PROTEIN 1"/>
    <property type="match status" value="1"/>
</dbReference>
<reference evidence="3" key="1">
    <citation type="submission" date="2025-08" db="UniProtKB">
        <authorList>
            <consortium name="Ensembl"/>
        </authorList>
    </citation>
    <scope>IDENTIFICATION</scope>
</reference>
<dbReference type="PANTHER" id="PTHR48051">
    <property type="match status" value="1"/>
</dbReference>
<dbReference type="InterPro" id="IPR001611">
    <property type="entry name" value="Leu-rich_rpt"/>
</dbReference>
<dbReference type="SUPFAM" id="SSF52047">
    <property type="entry name" value="RNI-like"/>
    <property type="match status" value="1"/>
</dbReference>
<keyword evidence="4" id="KW-1185">Reference proteome</keyword>
<dbReference type="Ensembl" id="ENSPTXT00000019937.1">
    <property type="protein sequence ID" value="ENSPTXP00000019347.1"/>
    <property type="gene ID" value="ENSPTXG00000013372.1"/>
</dbReference>
<dbReference type="Gene3D" id="3.80.10.10">
    <property type="entry name" value="Ribonuclease Inhibitor"/>
    <property type="match status" value="2"/>
</dbReference>
<dbReference type="PROSITE" id="PS51450">
    <property type="entry name" value="LRR"/>
    <property type="match status" value="1"/>
</dbReference>
<evidence type="ECO:0000256" key="1">
    <source>
        <dbReference type="ARBA" id="ARBA00022614"/>
    </source>
</evidence>
<evidence type="ECO:0000256" key="2">
    <source>
        <dbReference type="ARBA" id="ARBA00022737"/>
    </source>
</evidence>
<dbReference type="InterPro" id="IPR050216">
    <property type="entry name" value="LRR_domain-containing"/>
</dbReference>
<organism evidence="3 4">
    <name type="scientific">Pseudonaja textilis</name>
    <name type="common">Eastern brown snake</name>
    <dbReference type="NCBI Taxonomy" id="8673"/>
    <lineage>
        <taxon>Eukaryota</taxon>
        <taxon>Metazoa</taxon>
        <taxon>Chordata</taxon>
        <taxon>Craniata</taxon>
        <taxon>Vertebrata</taxon>
        <taxon>Euteleostomi</taxon>
        <taxon>Lepidosauria</taxon>
        <taxon>Squamata</taxon>
        <taxon>Bifurcata</taxon>
        <taxon>Unidentata</taxon>
        <taxon>Episquamata</taxon>
        <taxon>Toxicofera</taxon>
        <taxon>Serpentes</taxon>
        <taxon>Colubroidea</taxon>
        <taxon>Elapidae</taxon>
        <taxon>Hydrophiinae</taxon>
        <taxon>Pseudonaja</taxon>
    </lineage>
</organism>
<dbReference type="AlphaFoldDB" id="A0A670Z5L1"/>
<evidence type="ECO:0000313" key="3">
    <source>
        <dbReference type="Ensembl" id="ENSPTXP00000019347.1"/>
    </source>
</evidence>
<dbReference type="SMART" id="SM00369">
    <property type="entry name" value="LRR_TYP"/>
    <property type="match status" value="5"/>
</dbReference>
<dbReference type="Proteomes" id="UP000472273">
    <property type="component" value="Unplaced"/>
</dbReference>
<keyword evidence="2" id="KW-0677">Repeat</keyword>
<dbReference type="Pfam" id="PF13855">
    <property type="entry name" value="LRR_8"/>
    <property type="match status" value="2"/>
</dbReference>
<evidence type="ECO:0000313" key="4">
    <source>
        <dbReference type="Proteomes" id="UP000472273"/>
    </source>
</evidence>
<dbReference type="InterPro" id="IPR032675">
    <property type="entry name" value="LRR_dom_sf"/>
</dbReference>
<accession>A0A670Z5L1</accession>
<protein>
    <submittedName>
        <fullName evidence="3">Uncharacterized protein</fullName>
    </submittedName>
</protein>
<keyword evidence="1" id="KW-0433">Leucine-rich repeat</keyword>